<keyword evidence="2" id="KW-1185">Reference proteome</keyword>
<accession>A0A7V8SXB5</accession>
<sequence>MSVWTRLRNTLHNERLHREIDEELECHIAEAISAGRNPDEARRAFGSPLRHREASRDARLITWLDALRADAIFGLRQLRNNKIT</sequence>
<reference evidence="1" key="1">
    <citation type="submission" date="2020-06" db="EMBL/GenBank/DDBJ databases">
        <title>Legume-microbial interactions unlock mineral nutrients during tropical forest succession.</title>
        <authorList>
            <person name="Epihov D.Z."/>
        </authorList>
    </citation>
    <scope>NUCLEOTIDE SEQUENCE [LARGE SCALE GENOMIC DNA]</scope>
    <source>
        <strain evidence="1">Pan2503</strain>
    </source>
</reference>
<gene>
    <name evidence="1" type="ORF">HRJ53_11175</name>
</gene>
<evidence type="ECO:0000313" key="2">
    <source>
        <dbReference type="Proteomes" id="UP000567293"/>
    </source>
</evidence>
<proteinExistence type="predicted"/>
<dbReference type="Proteomes" id="UP000567293">
    <property type="component" value="Unassembled WGS sequence"/>
</dbReference>
<name>A0A7V8SXB5_9BACT</name>
<dbReference type="EMBL" id="JACDQQ010001086">
    <property type="protein sequence ID" value="MBA0085547.1"/>
    <property type="molecule type" value="Genomic_DNA"/>
</dbReference>
<dbReference type="AlphaFoldDB" id="A0A7V8SXB5"/>
<organism evidence="1 2">
    <name type="scientific">Candidatus Acidiferrum panamense</name>
    <dbReference type="NCBI Taxonomy" id="2741543"/>
    <lineage>
        <taxon>Bacteria</taxon>
        <taxon>Pseudomonadati</taxon>
        <taxon>Acidobacteriota</taxon>
        <taxon>Terriglobia</taxon>
        <taxon>Candidatus Acidiferrales</taxon>
        <taxon>Candidatus Acidiferrum</taxon>
    </lineage>
</organism>
<protein>
    <submittedName>
        <fullName evidence="1">Uncharacterized protein</fullName>
    </submittedName>
</protein>
<evidence type="ECO:0000313" key="1">
    <source>
        <dbReference type="EMBL" id="MBA0085547.1"/>
    </source>
</evidence>
<comment type="caution">
    <text evidence="1">The sequence shown here is derived from an EMBL/GenBank/DDBJ whole genome shotgun (WGS) entry which is preliminary data.</text>
</comment>
<feature type="non-terminal residue" evidence="1">
    <location>
        <position position="84"/>
    </location>
</feature>